<evidence type="ECO:0000313" key="2">
    <source>
        <dbReference type="Proteomes" id="UP000051562"/>
    </source>
</evidence>
<sequence length="66" mass="7283">MAGSPRWCEAYLSFSLAGWFDVSETDKGARNLAVVLALVASIHVLNTAPEQRRKTWMVGTGPTMTW</sequence>
<proteinExistence type="predicted"/>
<comment type="caution">
    <text evidence="1">The sequence shown here is derived from an EMBL/GenBank/DDBJ whole genome shotgun (WGS) entry which is preliminary data.</text>
</comment>
<dbReference type="EMBL" id="LMAR01000052">
    <property type="protein sequence ID" value="KQK29186.1"/>
    <property type="molecule type" value="Genomic_DNA"/>
</dbReference>
<name>A0A0Q3SUV9_9HYPH</name>
<accession>A0A0Q3SUV9</accession>
<evidence type="ECO:0000313" key="1">
    <source>
        <dbReference type="EMBL" id="KQK29186.1"/>
    </source>
</evidence>
<dbReference type="Proteomes" id="UP000051562">
    <property type="component" value="Unassembled WGS sequence"/>
</dbReference>
<gene>
    <name evidence="1" type="ORF">ARD30_19260</name>
</gene>
<organism evidence="1 2">
    <name type="scientific">Bosea thiooxidans</name>
    <dbReference type="NCBI Taxonomy" id="53254"/>
    <lineage>
        <taxon>Bacteria</taxon>
        <taxon>Pseudomonadati</taxon>
        <taxon>Pseudomonadota</taxon>
        <taxon>Alphaproteobacteria</taxon>
        <taxon>Hyphomicrobiales</taxon>
        <taxon>Boseaceae</taxon>
        <taxon>Bosea</taxon>
    </lineage>
</organism>
<protein>
    <submittedName>
        <fullName evidence="1">Uncharacterized protein</fullName>
    </submittedName>
</protein>
<keyword evidence="2" id="KW-1185">Reference proteome</keyword>
<reference evidence="1 2" key="1">
    <citation type="submission" date="2015-10" db="EMBL/GenBank/DDBJ databases">
        <title>Draft genome of Bosea thiooxidans.</title>
        <authorList>
            <person name="Wang X."/>
        </authorList>
    </citation>
    <scope>NUCLEOTIDE SEQUENCE [LARGE SCALE GENOMIC DNA]</scope>
    <source>
        <strain evidence="1 2">CGMCC 9174</strain>
    </source>
</reference>
<dbReference type="AlphaFoldDB" id="A0A0Q3SUV9"/>